<evidence type="ECO:0000259" key="3">
    <source>
        <dbReference type="Pfam" id="PF01156"/>
    </source>
</evidence>
<feature type="chain" id="PRO_5043885807" description="Inosine/uridine-preferring nucleoside hydrolase domain-containing protein" evidence="2">
    <location>
        <begin position="18"/>
        <end position="349"/>
    </location>
</feature>
<name>A0AAU9UII8_EUPED</name>
<comment type="similarity">
    <text evidence="1">Belongs to the IUNH family.</text>
</comment>
<dbReference type="SUPFAM" id="SSF53590">
    <property type="entry name" value="Nucleoside hydrolase"/>
    <property type="match status" value="1"/>
</dbReference>
<dbReference type="EMBL" id="CAKOGL010000022">
    <property type="protein sequence ID" value="CAH2099529.1"/>
    <property type="molecule type" value="Genomic_DNA"/>
</dbReference>
<dbReference type="PANTHER" id="PTHR46190">
    <property type="entry name" value="SI:CH211-201H21.5-RELATED"/>
    <property type="match status" value="1"/>
</dbReference>
<dbReference type="AlphaFoldDB" id="A0AAU9UII8"/>
<sequence length="349" mass="39515">MHLFSVFSCCCVTLSVADHYQWLSNLTHSNAVPSSVKQKLVIDHDGGADDAMAIFMALLNEKYYNGPQVIALTTTYGNVGEEQAFNNTQRILTVADRRDVPIYRGSAKALIRDYETDYFFGYDGLGDNITDTFEPIPAQKDPAVIGLIELSKKYSGDLVIIALGALTNIALAMRTDPNFLSRLSHLYVAAGHIYGENFKEAEFNAYMDVESYYIVAQDSKPDKVTIIPFSQIRTYQSISNEWRVDVLGSIDTRIMQAQNQFEQKSLPVVRYWSLLDPAAMAIVINENLIVEEYRYSNNSIIICGDQRGINTNNFTTKNEANVRAIYKVRKEPYKQMLYDLFSAELRTYN</sequence>
<organism evidence="4 5">
    <name type="scientific">Euphydryas editha</name>
    <name type="common">Edith's checkerspot</name>
    <dbReference type="NCBI Taxonomy" id="104508"/>
    <lineage>
        <taxon>Eukaryota</taxon>
        <taxon>Metazoa</taxon>
        <taxon>Ecdysozoa</taxon>
        <taxon>Arthropoda</taxon>
        <taxon>Hexapoda</taxon>
        <taxon>Insecta</taxon>
        <taxon>Pterygota</taxon>
        <taxon>Neoptera</taxon>
        <taxon>Endopterygota</taxon>
        <taxon>Lepidoptera</taxon>
        <taxon>Glossata</taxon>
        <taxon>Ditrysia</taxon>
        <taxon>Papilionoidea</taxon>
        <taxon>Nymphalidae</taxon>
        <taxon>Nymphalinae</taxon>
        <taxon>Euphydryas</taxon>
    </lineage>
</organism>
<comment type="caution">
    <text evidence="4">The sequence shown here is derived from an EMBL/GenBank/DDBJ whole genome shotgun (WGS) entry which is preliminary data.</text>
</comment>
<dbReference type="InterPro" id="IPR052775">
    <property type="entry name" value="IUN_hydrolase"/>
</dbReference>
<evidence type="ECO:0000256" key="1">
    <source>
        <dbReference type="ARBA" id="ARBA00009176"/>
    </source>
</evidence>
<keyword evidence="5" id="KW-1185">Reference proteome</keyword>
<dbReference type="Gene3D" id="3.90.245.10">
    <property type="entry name" value="Ribonucleoside hydrolase-like"/>
    <property type="match status" value="1"/>
</dbReference>
<evidence type="ECO:0000313" key="4">
    <source>
        <dbReference type="EMBL" id="CAH2099529.1"/>
    </source>
</evidence>
<keyword evidence="2" id="KW-0732">Signal</keyword>
<dbReference type="PANTHER" id="PTHR46190:SF1">
    <property type="entry name" value="SI:CH211-201H21.5"/>
    <property type="match status" value="1"/>
</dbReference>
<feature type="signal peptide" evidence="2">
    <location>
        <begin position="1"/>
        <end position="17"/>
    </location>
</feature>
<protein>
    <recommendedName>
        <fullName evidence="3">Inosine/uridine-preferring nucleoside hydrolase domain-containing protein</fullName>
    </recommendedName>
</protein>
<dbReference type="Pfam" id="PF01156">
    <property type="entry name" value="IU_nuc_hydro"/>
    <property type="match status" value="1"/>
</dbReference>
<accession>A0AAU9UII8</accession>
<dbReference type="Proteomes" id="UP001153954">
    <property type="component" value="Unassembled WGS sequence"/>
</dbReference>
<dbReference type="InterPro" id="IPR001910">
    <property type="entry name" value="Inosine/uridine_hydrolase_dom"/>
</dbReference>
<evidence type="ECO:0000313" key="5">
    <source>
        <dbReference type="Proteomes" id="UP001153954"/>
    </source>
</evidence>
<dbReference type="InterPro" id="IPR036452">
    <property type="entry name" value="Ribo_hydro-like"/>
</dbReference>
<reference evidence="4" key="1">
    <citation type="submission" date="2022-03" db="EMBL/GenBank/DDBJ databases">
        <authorList>
            <person name="Tunstrom K."/>
        </authorList>
    </citation>
    <scope>NUCLEOTIDE SEQUENCE</scope>
</reference>
<evidence type="ECO:0000256" key="2">
    <source>
        <dbReference type="SAM" id="SignalP"/>
    </source>
</evidence>
<dbReference type="GO" id="GO:0016799">
    <property type="term" value="F:hydrolase activity, hydrolyzing N-glycosyl compounds"/>
    <property type="evidence" value="ECO:0007669"/>
    <property type="project" value="InterPro"/>
</dbReference>
<feature type="domain" description="Inosine/uridine-preferring nucleoside hydrolase" evidence="3">
    <location>
        <begin position="40"/>
        <end position="333"/>
    </location>
</feature>
<gene>
    <name evidence="4" type="ORF">EEDITHA_LOCUS14490</name>
</gene>
<proteinExistence type="inferred from homology"/>